<reference evidence="3" key="1">
    <citation type="submission" date="2022-04" db="EMBL/GenBank/DDBJ databases">
        <title>Brenneria sp. isolated from walnut trees in Serbia.</title>
        <authorList>
            <person name="Gasic K."/>
            <person name="Zlatkovic N."/>
            <person name="Kuzmanovic N."/>
        </authorList>
    </citation>
    <scope>NUCLEOTIDE SEQUENCE</scope>
    <source>
        <strain evidence="4">KBI 423</strain>
        <strain evidence="3">KBI 447</strain>
    </source>
</reference>
<evidence type="ECO:0000259" key="2">
    <source>
        <dbReference type="Pfam" id="PF11575"/>
    </source>
</evidence>
<dbReference type="NCBIfam" id="TIGR03951">
    <property type="entry name" value="Fe_III_red_FhuF"/>
    <property type="match status" value="1"/>
</dbReference>
<evidence type="ECO:0000259" key="1">
    <source>
        <dbReference type="Pfam" id="PF06276"/>
    </source>
</evidence>
<dbReference type="Pfam" id="PF06276">
    <property type="entry name" value="FhuF"/>
    <property type="match status" value="1"/>
</dbReference>
<dbReference type="NCBIfam" id="NF007932">
    <property type="entry name" value="PRK10647.1"/>
    <property type="match status" value="1"/>
</dbReference>
<keyword evidence="5" id="KW-1185">Reference proteome</keyword>
<sequence>MPIAKNITRLAQPAVFPAGDRQLADALHAILRQYRPDCLDTIKFGEAPPPDAVTLAEWSRPVVFRQLLQRYGDELYRACPDQAREEKPLQSLWAQWYVGLVVPPLMLVLLKHTAALDCSWARIYVEFHPTGRPAAFYIATQVAADIGPSPHQRLEMLLHQHLIPVVTALDGFGALNGKLVWNNTGYLMHWFLGELAACLPQDVLTDVQNHLFFSPSLLDGGDNPLYRTVIPRGGIIQRRSCCQRYRIPGVEKCLNCTLNTAG</sequence>
<evidence type="ECO:0000313" key="3">
    <source>
        <dbReference type="EMBL" id="MCV9878718.1"/>
    </source>
</evidence>
<evidence type="ECO:0000313" key="4">
    <source>
        <dbReference type="EMBL" id="MCV9882099.1"/>
    </source>
</evidence>
<dbReference type="InterPro" id="IPR008090">
    <property type="entry name" value="Fe_iron_reduct"/>
</dbReference>
<evidence type="ECO:0000313" key="5">
    <source>
        <dbReference type="Proteomes" id="UP001165568"/>
    </source>
</evidence>
<dbReference type="AlphaFoldDB" id="A0AA41XUM4"/>
<name>A0AA41XUM4_9GAMM</name>
<dbReference type="Pfam" id="PF11575">
    <property type="entry name" value="FhuF_C"/>
    <property type="match status" value="1"/>
</dbReference>
<dbReference type="InterPro" id="IPR024726">
    <property type="entry name" value="FhuF_C"/>
</dbReference>
<feature type="domain" description="Ferric siderophore reductase C-terminal" evidence="2">
    <location>
        <begin position="238"/>
        <end position="258"/>
    </location>
</feature>
<dbReference type="GO" id="GO:0003824">
    <property type="term" value="F:catalytic activity"/>
    <property type="evidence" value="ECO:0007669"/>
    <property type="project" value="UniProtKB-ARBA"/>
</dbReference>
<organism evidence="3 6">
    <name type="scientific">Brenneria izbisi</name>
    <dbReference type="NCBI Taxonomy" id="2939450"/>
    <lineage>
        <taxon>Bacteria</taxon>
        <taxon>Pseudomonadati</taxon>
        <taxon>Pseudomonadota</taxon>
        <taxon>Gammaproteobacteria</taxon>
        <taxon>Enterobacterales</taxon>
        <taxon>Pectobacteriaceae</taxon>
        <taxon>Brenneria</taxon>
    </lineage>
</organism>
<dbReference type="EMBL" id="JAMPJU010000004">
    <property type="protein sequence ID" value="MCV9882099.1"/>
    <property type="molecule type" value="Genomic_DNA"/>
</dbReference>
<gene>
    <name evidence="3" type="primary">fhuF</name>
    <name evidence="3" type="ORF">NC803_07610</name>
    <name evidence="4" type="ORF">NC856_07425</name>
</gene>
<feature type="domain" description="Aerobactin siderophore biosynthesis IucA/IucC-like C-terminal" evidence="1">
    <location>
        <begin position="91"/>
        <end position="232"/>
    </location>
</feature>
<protein>
    <submittedName>
        <fullName evidence="3">Siderophore-iron reductase FhuF</fullName>
    </submittedName>
</protein>
<dbReference type="InterPro" id="IPR022770">
    <property type="entry name" value="IucA/IucC-like_C"/>
</dbReference>
<comment type="caution">
    <text evidence="3">The sequence shown here is derived from an EMBL/GenBank/DDBJ whole genome shotgun (WGS) entry which is preliminary data.</text>
</comment>
<dbReference type="GO" id="GO:0051537">
    <property type="term" value="F:2 iron, 2 sulfur cluster binding"/>
    <property type="evidence" value="ECO:0007669"/>
    <property type="project" value="InterPro"/>
</dbReference>
<dbReference type="Proteomes" id="UP001165568">
    <property type="component" value="Unassembled WGS sequence"/>
</dbReference>
<proteinExistence type="predicted"/>
<dbReference type="EMBL" id="JAMPJT010000004">
    <property type="protein sequence ID" value="MCV9878718.1"/>
    <property type="molecule type" value="Genomic_DNA"/>
</dbReference>
<accession>A0AA41XUM4</accession>
<dbReference type="Proteomes" id="UP001165569">
    <property type="component" value="Unassembled WGS sequence"/>
</dbReference>
<dbReference type="PRINTS" id="PR01714">
    <property type="entry name" value="2FE2SRDCTASE"/>
</dbReference>
<dbReference type="RefSeq" id="WP_264089788.1">
    <property type="nucleotide sequence ID" value="NZ_JAMPJT010000004.1"/>
</dbReference>
<evidence type="ECO:0000313" key="6">
    <source>
        <dbReference type="Proteomes" id="UP001165569"/>
    </source>
</evidence>